<name>A0A512B051_9BACT</name>
<gene>
    <name evidence="7" type="ORF">AAE02nite_29980</name>
</gene>
<dbReference type="InterPro" id="IPR007221">
    <property type="entry name" value="MreC"/>
</dbReference>
<keyword evidence="8" id="KW-1185">Reference proteome</keyword>
<dbReference type="InterPro" id="IPR042175">
    <property type="entry name" value="Cell/Rod_MreC_2"/>
</dbReference>
<dbReference type="OrthoDB" id="9811827at2"/>
<keyword evidence="3" id="KW-0133">Cell shape</keyword>
<accession>A0A512B051</accession>
<protein>
    <recommendedName>
        <fullName evidence="2">Cell shape-determining protein MreC</fullName>
    </recommendedName>
    <alternativeName>
        <fullName evidence="4">Cell shape protein MreC</fullName>
    </alternativeName>
</protein>
<organism evidence="7 8">
    <name type="scientific">Adhaeribacter aerolatus</name>
    <dbReference type="NCBI Taxonomy" id="670289"/>
    <lineage>
        <taxon>Bacteria</taxon>
        <taxon>Pseudomonadati</taxon>
        <taxon>Bacteroidota</taxon>
        <taxon>Cytophagia</taxon>
        <taxon>Cytophagales</taxon>
        <taxon>Hymenobacteraceae</taxon>
        <taxon>Adhaeribacter</taxon>
    </lineage>
</organism>
<dbReference type="NCBIfam" id="NF010532">
    <property type="entry name" value="PRK13922.9-3"/>
    <property type="match status" value="1"/>
</dbReference>
<dbReference type="Gene3D" id="2.40.10.350">
    <property type="entry name" value="Rod shape-determining protein MreC, domain 2"/>
    <property type="match status" value="1"/>
</dbReference>
<dbReference type="AlphaFoldDB" id="A0A512B051"/>
<feature type="domain" description="Rod shape-determining protein MreC beta-barrel core" evidence="6">
    <location>
        <begin position="131"/>
        <end position="279"/>
    </location>
</feature>
<keyword evidence="5" id="KW-1133">Transmembrane helix</keyword>
<evidence type="ECO:0000256" key="5">
    <source>
        <dbReference type="SAM" id="Phobius"/>
    </source>
</evidence>
<dbReference type="GO" id="GO:0008360">
    <property type="term" value="P:regulation of cell shape"/>
    <property type="evidence" value="ECO:0007669"/>
    <property type="project" value="UniProtKB-KW"/>
</dbReference>
<evidence type="ECO:0000313" key="8">
    <source>
        <dbReference type="Proteomes" id="UP000321532"/>
    </source>
</evidence>
<evidence type="ECO:0000256" key="1">
    <source>
        <dbReference type="ARBA" id="ARBA00009369"/>
    </source>
</evidence>
<dbReference type="InterPro" id="IPR042177">
    <property type="entry name" value="Cell/Rod_1"/>
</dbReference>
<proteinExistence type="inferred from homology"/>
<keyword evidence="5" id="KW-0472">Membrane</keyword>
<dbReference type="PANTHER" id="PTHR34138">
    <property type="entry name" value="CELL SHAPE-DETERMINING PROTEIN MREC"/>
    <property type="match status" value="1"/>
</dbReference>
<evidence type="ECO:0000313" key="7">
    <source>
        <dbReference type="EMBL" id="GEO05334.1"/>
    </source>
</evidence>
<reference evidence="7 8" key="1">
    <citation type="submission" date="2019-07" db="EMBL/GenBank/DDBJ databases">
        <title>Whole genome shotgun sequence of Adhaeribacter aerolatus NBRC 106133.</title>
        <authorList>
            <person name="Hosoyama A."/>
            <person name="Uohara A."/>
            <person name="Ohji S."/>
            <person name="Ichikawa N."/>
        </authorList>
    </citation>
    <scope>NUCLEOTIDE SEQUENCE [LARGE SCALE GENOMIC DNA]</scope>
    <source>
        <strain evidence="7 8">NBRC 106133</strain>
    </source>
</reference>
<dbReference type="EMBL" id="BJYS01000022">
    <property type="protein sequence ID" value="GEO05334.1"/>
    <property type="molecule type" value="Genomic_DNA"/>
</dbReference>
<comment type="caution">
    <text evidence="7">The sequence shown here is derived from an EMBL/GenBank/DDBJ whole genome shotgun (WGS) entry which is preliminary data.</text>
</comment>
<dbReference type="PANTHER" id="PTHR34138:SF1">
    <property type="entry name" value="CELL SHAPE-DETERMINING PROTEIN MREC"/>
    <property type="match status" value="1"/>
</dbReference>
<comment type="similarity">
    <text evidence="1">Belongs to the MreC family.</text>
</comment>
<evidence type="ECO:0000259" key="6">
    <source>
        <dbReference type="Pfam" id="PF04085"/>
    </source>
</evidence>
<dbReference type="Proteomes" id="UP000321532">
    <property type="component" value="Unassembled WGS sequence"/>
</dbReference>
<dbReference type="Pfam" id="PF04085">
    <property type="entry name" value="MreC"/>
    <property type="match status" value="1"/>
</dbReference>
<evidence type="ECO:0000256" key="4">
    <source>
        <dbReference type="ARBA" id="ARBA00032089"/>
    </source>
</evidence>
<dbReference type="Gene3D" id="2.40.10.340">
    <property type="entry name" value="Rod shape-determining protein MreC, domain 1"/>
    <property type="match status" value="1"/>
</dbReference>
<keyword evidence="5" id="KW-0812">Transmembrane</keyword>
<sequence>MRNLFAFIYRYRGFLVFLLLEILCAYLIIKNNSYQGAAFYNSANAYAGRVLEFQREVFDYFRLVEVNQALVAENKALKESLTNIMLSDKLDSIPPTPDSGYRVKPDSLALAQQKMDTSGVVRTFKFVPGKVIKNSVSLVNNHLLLNVGRADGIEPGMGVVSGSGVIGRVKAVSQNYSTIYSMLHSQMLVSAKVRRTNTVGTIRWEGDNYRVATLDYIPRHIKLAKGDTVVTSGYNAVFPEGIMIGRVLSVQQEPDKMFMTVKVRLAVDFDNLSYVYVIKNTRQAERDSLEARSGIKENE</sequence>
<dbReference type="InterPro" id="IPR055342">
    <property type="entry name" value="MreC_beta-barrel_core"/>
</dbReference>
<evidence type="ECO:0000256" key="2">
    <source>
        <dbReference type="ARBA" id="ARBA00013855"/>
    </source>
</evidence>
<dbReference type="GO" id="GO:0005886">
    <property type="term" value="C:plasma membrane"/>
    <property type="evidence" value="ECO:0007669"/>
    <property type="project" value="TreeGrafter"/>
</dbReference>
<dbReference type="RefSeq" id="WP_146899073.1">
    <property type="nucleotide sequence ID" value="NZ_BJYS01000022.1"/>
</dbReference>
<evidence type="ECO:0000256" key="3">
    <source>
        <dbReference type="ARBA" id="ARBA00022960"/>
    </source>
</evidence>
<feature type="transmembrane region" description="Helical" evidence="5">
    <location>
        <begin position="12"/>
        <end position="29"/>
    </location>
</feature>